<sequence length="153" mass="16627">MIITIILNIVFSFGTAFLFALLFNSPKYLLTPAGIVGAIGWGAFQTGMMVNGSDVQSSFIGGLFIGVAGHMMSRKFFSPVILFIIPGIIPLVPGGTAYEAIKNLVLNDYHEALITMIKVALISSSIALGLLIADLLSKVYYKYKKHRQLNKVK</sequence>
<evidence type="ECO:0000256" key="1">
    <source>
        <dbReference type="ARBA" id="ARBA00004651"/>
    </source>
</evidence>
<protein>
    <submittedName>
        <fullName evidence="10">Threonine/serine exporter</fullName>
    </submittedName>
</protein>
<dbReference type="RefSeq" id="WP_084755189.1">
    <property type="nucleotide sequence ID" value="NZ_CP022046.2"/>
</dbReference>
<evidence type="ECO:0000256" key="7">
    <source>
        <dbReference type="ARBA" id="ARBA00034125"/>
    </source>
</evidence>
<evidence type="ECO:0000256" key="8">
    <source>
        <dbReference type="SAM" id="Phobius"/>
    </source>
</evidence>
<feature type="transmembrane region" description="Helical" evidence="8">
    <location>
        <begin position="113"/>
        <end position="137"/>
    </location>
</feature>
<evidence type="ECO:0000313" key="11">
    <source>
        <dbReference type="Proteomes" id="UP000197058"/>
    </source>
</evidence>
<keyword evidence="5 8" id="KW-1133">Transmembrane helix</keyword>
<keyword evidence="4 8" id="KW-0812">Transmembrane</keyword>
<dbReference type="GO" id="GO:0015744">
    <property type="term" value="P:succinate transport"/>
    <property type="evidence" value="ECO:0007669"/>
    <property type="project" value="TreeGrafter"/>
</dbReference>
<organism evidence="10 11">
    <name type="scientific">Mammaliicoccus sciuri</name>
    <name type="common">Staphylococcus sciuri</name>
    <dbReference type="NCBI Taxonomy" id="1296"/>
    <lineage>
        <taxon>Bacteria</taxon>
        <taxon>Bacillati</taxon>
        <taxon>Bacillota</taxon>
        <taxon>Bacilli</taxon>
        <taxon>Bacillales</taxon>
        <taxon>Staphylococcaceae</taxon>
        <taxon>Mammaliicoccus</taxon>
    </lineage>
</organism>
<keyword evidence="6 8" id="KW-0472">Membrane</keyword>
<dbReference type="InterPro" id="IPR050539">
    <property type="entry name" value="ThrE_Dicarb/AminoAcid_Exp"/>
</dbReference>
<dbReference type="EMBL" id="CP022046">
    <property type="protein sequence ID" value="ASE34948.1"/>
    <property type="molecule type" value="Genomic_DNA"/>
</dbReference>
<dbReference type="KEGG" id="sscu:CEP64_10180"/>
<accession>A0AAI8GUD8</accession>
<dbReference type="PANTHER" id="PTHR34390:SF1">
    <property type="entry name" value="SUCCINATE TRANSPORTER SUBUNIT YJJB-RELATED"/>
    <property type="match status" value="1"/>
</dbReference>
<dbReference type="Proteomes" id="UP000197058">
    <property type="component" value="Chromosome"/>
</dbReference>
<dbReference type="PANTHER" id="PTHR34390">
    <property type="entry name" value="UPF0442 PROTEIN YJJB-RELATED"/>
    <property type="match status" value="1"/>
</dbReference>
<evidence type="ECO:0000256" key="3">
    <source>
        <dbReference type="ARBA" id="ARBA00022519"/>
    </source>
</evidence>
<name>A0AAI8GUD8_MAMSC</name>
<feature type="transmembrane region" description="Helical" evidence="8">
    <location>
        <begin position="30"/>
        <end position="49"/>
    </location>
</feature>
<keyword evidence="2" id="KW-1003">Cell membrane</keyword>
<evidence type="ECO:0000313" key="10">
    <source>
        <dbReference type="EMBL" id="ASE34948.1"/>
    </source>
</evidence>
<dbReference type="Pfam" id="PF12821">
    <property type="entry name" value="ThrE_2"/>
    <property type="match status" value="1"/>
</dbReference>
<evidence type="ECO:0000256" key="2">
    <source>
        <dbReference type="ARBA" id="ARBA00022475"/>
    </source>
</evidence>
<evidence type="ECO:0000256" key="5">
    <source>
        <dbReference type="ARBA" id="ARBA00022989"/>
    </source>
</evidence>
<dbReference type="AlphaFoldDB" id="A0AAI8GUD8"/>
<feature type="transmembrane region" description="Helical" evidence="8">
    <location>
        <begin position="80"/>
        <end position="101"/>
    </location>
</feature>
<proteinExistence type="inferred from homology"/>
<evidence type="ECO:0000256" key="6">
    <source>
        <dbReference type="ARBA" id="ARBA00023136"/>
    </source>
</evidence>
<feature type="transmembrane region" description="Helical" evidence="8">
    <location>
        <begin position="6"/>
        <end position="23"/>
    </location>
</feature>
<feature type="domain" description="Threonine/Serine exporter ThrE" evidence="9">
    <location>
        <begin position="8"/>
        <end position="135"/>
    </location>
</feature>
<dbReference type="InterPro" id="IPR024528">
    <property type="entry name" value="ThrE_2"/>
</dbReference>
<comment type="subcellular location">
    <subcellularLocation>
        <location evidence="1">Cell membrane</location>
        <topology evidence="1">Multi-pass membrane protein</topology>
    </subcellularLocation>
</comment>
<evidence type="ECO:0000259" key="9">
    <source>
        <dbReference type="Pfam" id="PF12821"/>
    </source>
</evidence>
<reference evidence="11" key="1">
    <citation type="submission" date="2017-06" db="EMBL/GenBank/DDBJ databases">
        <title>FDA dAtabase for Regulatory Grade micrObial Sequences (FDA-ARGOS): Supporting development and validation of Infectious Disease Dx tests.</title>
        <authorList>
            <person name="Campos J."/>
            <person name="Goldberg B."/>
            <person name="Tallon L."/>
            <person name="Sadzewicz L."/>
            <person name="Sengamalay N."/>
            <person name="Ott S."/>
            <person name="Godinez A."/>
            <person name="Nagaraj S."/>
            <person name="Vavikolanu K."/>
            <person name="Vyas G."/>
            <person name="Nadendla S."/>
            <person name="Aluvathingal J."/>
            <person name="Geyer C."/>
            <person name="Nandy P."/>
            <person name="Hobson J."/>
            <person name="Sichtig H."/>
        </authorList>
    </citation>
    <scope>NUCLEOTIDE SEQUENCE [LARGE SCALE GENOMIC DNA]</scope>
    <source>
        <strain evidence="11">FDAARGOS_285</strain>
    </source>
</reference>
<dbReference type="GO" id="GO:0005886">
    <property type="term" value="C:plasma membrane"/>
    <property type="evidence" value="ECO:0007669"/>
    <property type="project" value="UniProtKB-SubCell"/>
</dbReference>
<comment type="similarity">
    <text evidence="7">Belongs to the ThrE exporter (TC 2.A.79) family.</text>
</comment>
<keyword evidence="3" id="KW-0997">Cell inner membrane</keyword>
<gene>
    <name evidence="10" type="ORF">CEP64_10180</name>
</gene>
<evidence type="ECO:0000256" key="4">
    <source>
        <dbReference type="ARBA" id="ARBA00022692"/>
    </source>
</evidence>